<dbReference type="Pfam" id="PF24551">
    <property type="entry name" value="SH3_Rv0428c"/>
    <property type="match status" value="1"/>
</dbReference>
<proteinExistence type="predicted"/>
<dbReference type="Proteomes" id="UP000224915">
    <property type="component" value="Unassembled WGS sequence"/>
</dbReference>
<comment type="caution">
    <text evidence="2">The sequence shown here is derived from an EMBL/GenBank/DDBJ whole genome shotgun (WGS) entry which is preliminary data.</text>
</comment>
<name>A0A2A9D3H3_9MICO</name>
<dbReference type="RefSeq" id="WP_098469381.1">
    <property type="nucleotide sequence ID" value="NZ_PDJD01000001.1"/>
</dbReference>
<evidence type="ECO:0000259" key="1">
    <source>
        <dbReference type="Pfam" id="PF24551"/>
    </source>
</evidence>
<reference evidence="2 3" key="1">
    <citation type="submission" date="2017-10" db="EMBL/GenBank/DDBJ databases">
        <title>Sequencing the genomes of 1000 actinobacteria strains.</title>
        <authorList>
            <person name="Klenk H.-P."/>
        </authorList>
    </citation>
    <scope>NUCLEOTIDE SEQUENCE [LARGE SCALE GENOMIC DNA]</scope>
    <source>
        <strain evidence="2 3">DSM 21801</strain>
    </source>
</reference>
<accession>A0A2A9D3H3</accession>
<dbReference type="EMBL" id="PDJD01000001">
    <property type="protein sequence ID" value="PFG20389.1"/>
    <property type="molecule type" value="Genomic_DNA"/>
</dbReference>
<dbReference type="AlphaFoldDB" id="A0A2A9D3H3"/>
<sequence>MSQSHQPPTHPRLTIGDRVVVRYRRADVRPGEPPLSDAVGEIVAIDAENVRLETRTGIRAIPLAAVVAAKRVPPAPRG</sequence>
<dbReference type="InterPro" id="IPR056934">
    <property type="entry name" value="SH3_Rv0428c"/>
</dbReference>
<gene>
    <name evidence="2" type="ORF">ATL40_1987</name>
</gene>
<evidence type="ECO:0000313" key="3">
    <source>
        <dbReference type="Proteomes" id="UP000224915"/>
    </source>
</evidence>
<keyword evidence="3" id="KW-1185">Reference proteome</keyword>
<feature type="domain" description="Histone acetyltransferase Rv0428c-like SH3" evidence="1">
    <location>
        <begin position="14"/>
        <end position="70"/>
    </location>
</feature>
<evidence type="ECO:0000313" key="2">
    <source>
        <dbReference type="EMBL" id="PFG20389.1"/>
    </source>
</evidence>
<organism evidence="2 3">
    <name type="scientific">Serinibacter salmoneus</name>
    <dbReference type="NCBI Taxonomy" id="556530"/>
    <lineage>
        <taxon>Bacteria</taxon>
        <taxon>Bacillati</taxon>
        <taxon>Actinomycetota</taxon>
        <taxon>Actinomycetes</taxon>
        <taxon>Micrococcales</taxon>
        <taxon>Beutenbergiaceae</taxon>
        <taxon>Serinibacter</taxon>
    </lineage>
</organism>
<protein>
    <recommendedName>
        <fullName evidence="1">Histone acetyltransferase Rv0428c-like SH3 domain-containing protein</fullName>
    </recommendedName>
</protein>